<dbReference type="Proteomes" id="UP000431264">
    <property type="component" value="Unassembled WGS sequence"/>
</dbReference>
<evidence type="ECO:0000313" key="2">
    <source>
        <dbReference type="Proteomes" id="UP000431264"/>
    </source>
</evidence>
<dbReference type="AlphaFoldDB" id="A0A6I4IIP9"/>
<organism evidence="1 2">
    <name type="scientific">Flavobacterium profundi</name>
    <dbReference type="NCBI Taxonomy" id="1774945"/>
    <lineage>
        <taxon>Bacteria</taxon>
        <taxon>Pseudomonadati</taxon>
        <taxon>Bacteroidota</taxon>
        <taxon>Flavobacteriia</taxon>
        <taxon>Flavobacteriales</taxon>
        <taxon>Flavobacteriaceae</taxon>
        <taxon>Flavobacterium</taxon>
    </lineage>
</organism>
<dbReference type="RefSeq" id="WP_140997891.1">
    <property type="nucleotide sequence ID" value="NZ_VDCZ01000007.1"/>
</dbReference>
<protein>
    <submittedName>
        <fullName evidence="1">Uncharacterized protein</fullName>
    </submittedName>
</protein>
<accession>A0A6I4IIP9</accession>
<name>A0A6I4IIP9_9FLAO</name>
<keyword evidence="2" id="KW-1185">Reference proteome</keyword>
<sequence length="221" mass="25808">MRKGTFILILSLFFINCKEKTKTIDKTYEQLEAEVLCDVLPDIIKDYYKKQPVFLPPPYETHSKIISKKELDSINTVNAKEWLRTNNEIQKYRSNFIKLIPQHKKVTFGIVASLRGISSDEIKGTENYFFPLYDSLGTRAVYNSDFLSCSVNIKTIPVDSIFEGEVRNNTSLAVISLSRVLIDKPQENAYLEVFDYFNRKKVFCFYSNKQKEWVIKEIIKE</sequence>
<reference evidence="2" key="1">
    <citation type="submission" date="2019-05" db="EMBL/GenBank/DDBJ databases">
        <title>Flavobacterium profundi sp. nov., isolated from a deep-sea seamount.</title>
        <authorList>
            <person name="Zhang D.-C."/>
        </authorList>
    </citation>
    <scope>NUCLEOTIDE SEQUENCE [LARGE SCALE GENOMIC DNA]</scope>
    <source>
        <strain evidence="2">TP390</strain>
    </source>
</reference>
<gene>
    <name evidence="1" type="ORF">GOQ30_10095</name>
</gene>
<proteinExistence type="predicted"/>
<dbReference type="OrthoDB" id="1374193at2"/>
<comment type="caution">
    <text evidence="1">The sequence shown here is derived from an EMBL/GenBank/DDBJ whole genome shotgun (WGS) entry which is preliminary data.</text>
</comment>
<dbReference type="EMBL" id="WQLW01000007">
    <property type="protein sequence ID" value="MVO09508.1"/>
    <property type="molecule type" value="Genomic_DNA"/>
</dbReference>
<evidence type="ECO:0000313" key="1">
    <source>
        <dbReference type="EMBL" id="MVO09508.1"/>
    </source>
</evidence>